<dbReference type="PROSITE" id="PS50943">
    <property type="entry name" value="HTH_CROC1"/>
    <property type="match status" value="1"/>
</dbReference>
<dbReference type="EMBL" id="SMKY01000261">
    <property type="protein sequence ID" value="TDD68858.1"/>
    <property type="molecule type" value="Genomic_DNA"/>
</dbReference>
<evidence type="ECO:0000259" key="1">
    <source>
        <dbReference type="PROSITE" id="PS50943"/>
    </source>
</evidence>
<comment type="caution">
    <text evidence="2">The sequence shown here is derived from an EMBL/GenBank/DDBJ whole genome shotgun (WGS) entry which is preliminary data.</text>
</comment>
<dbReference type="Proteomes" id="UP000295578">
    <property type="component" value="Unassembled WGS sequence"/>
</dbReference>
<dbReference type="GO" id="GO:0003677">
    <property type="term" value="F:DNA binding"/>
    <property type="evidence" value="ECO:0007669"/>
    <property type="project" value="InterPro"/>
</dbReference>
<dbReference type="OrthoDB" id="3469353at2"/>
<dbReference type="Pfam" id="PF19054">
    <property type="entry name" value="DUF5753"/>
    <property type="match status" value="1"/>
</dbReference>
<dbReference type="Gene3D" id="1.10.260.40">
    <property type="entry name" value="lambda repressor-like DNA-binding domains"/>
    <property type="match status" value="1"/>
</dbReference>
<keyword evidence="3" id="KW-1185">Reference proteome</keyword>
<feature type="domain" description="HTH cro/C1-type" evidence="1">
    <location>
        <begin position="17"/>
        <end position="73"/>
    </location>
</feature>
<dbReference type="InterPro" id="IPR043917">
    <property type="entry name" value="DUF5753"/>
</dbReference>
<evidence type="ECO:0000313" key="2">
    <source>
        <dbReference type="EMBL" id="TDD68858.1"/>
    </source>
</evidence>
<dbReference type="SUPFAM" id="SSF47413">
    <property type="entry name" value="lambda repressor-like DNA-binding domains"/>
    <property type="match status" value="1"/>
</dbReference>
<dbReference type="InterPro" id="IPR010982">
    <property type="entry name" value="Lambda_DNA-bd_dom_sf"/>
</dbReference>
<dbReference type="SMART" id="SM00530">
    <property type="entry name" value="HTH_XRE"/>
    <property type="match status" value="1"/>
</dbReference>
<gene>
    <name evidence="2" type="ORF">E1293_36505</name>
</gene>
<reference evidence="2 3" key="1">
    <citation type="submission" date="2019-03" db="EMBL/GenBank/DDBJ databases">
        <title>Draft genome sequences of novel Actinobacteria.</title>
        <authorList>
            <person name="Sahin N."/>
            <person name="Ay H."/>
            <person name="Saygin H."/>
        </authorList>
    </citation>
    <scope>NUCLEOTIDE SEQUENCE [LARGE SCALE GENOMIC DNA]</scope>
    <source>
        <strain evidence="2 3">DSM 45941</strain>
    </source>
</reference>
<dbReference type="Pfam" id="PF13560">
    <property type="entry name" value="HTH_31"/>
    <property type="match status" value="1"/>
</dbReference>
<accession>A0A4R5A981</accession>
<dbReference type="RefSeq" id="WP_132202939.1">
    <property type="nucleotide sequence ID" value="NZ_SMKY01000261.1"/>
</dbReference>
<evidence type="ECO:0000313" key="3">
    <source>
        <dbReference type="Proteomes" id="UP000295578"/>
    </source>
</evidence>
<proteinExistence type="predicted"/>
<protein>
    <submittedName>
        <fullName evidence="2">XRE family transcriptional regulator</fullName>
    </submittedName>
</protein>
<organism evidence="2 3">
    <name type="scientific">Actinomadura darangshiensis</name>
    <dbReference type="NCBI Taxonomy" id="705336"/>
    <lineage>
        <taxon>Bacteria</taxon>
        <taxon>Bacillati</taxon>
        <taxon>Actinomycetota</taxon>
        <taxon>Actinomycetes</taxon>
        <taxon>Streptosporangiales</taxon>
        <taxon>Thermomonosporaceae</taxon>
        <taxon>Actinomadura</taxon>
    </lineage>
</organism>
<name>A0A4R5A981_9ACTN</name>
<dbReference type="InterPro" id="IPR001387">
    <property type="entry name" value="Cro/C1-type_HTH"/>
</dbReference>
<dbReference type="CDD" id="cd00093">
    <property type="entry name" value="HTH_XRE"/>
    <property type="match status" value="1"/>
</dbReference>
<dbReference type="AlphaFoldDB" id="A0A4R5A981"/>
<sequence>MPSRKPTRQTINFGIALAGLREDAGLSRLELAKRIPVTRSYIGQVETGTTRCTREFAIELDKALGSGTEMEDAWDDILKSSRYPPWFADYPLAEGTASLLRAFETMFVYGLFQTPAYVRALLQDETAIEARLRRQELLQRDNPPMLSIVLLENVLWTCMGSPEIMREQCEHLLTVSEWSNVTLQIAPTGYYRGLEGPFNLATQPSGDELLHMPAARGGLTTDDREDILHMVGAFSALQARALSVDDSREFLRKAVVQWTT</sequence>